<keyword evidence="2" id="KW-0813">Transport</keyword>
<name>A0A7J3Z5B6_9CREN</name>
<comment type="subcellular location">
    <subcellularLocation>
        <location evidence="1">Membrane</location>
        <topology evidence="1">Single-pass membrane protein</topology>
    </subcellularLocation>
</comment>
<dbReference type="EMBL" id="DRYQ01000007">
    <property type="protein sequence ID" value="HHQ49841.1"/>
    <property type="molecule type" value="Genomic_DNA"/>
</dbReference>
<evidence type="ECO:0000256" key="8">
    <source>
        <dbReference type="SAM" id="MobiDB-lite"/>
    </source>
</evidence>
<proteinExistence type="predicted"/>
<protein>
    <submittedName>
        <fullName evidence="10">Twin-arginine translocase TatA/TatE family subunit</fullName>
    </submittedName>
</protein>
<evidence type="ECO:0000256" key="7">
    <source>
        <dbReference type="ARBA" id="ARBA00023136"/>
    </source>
</evidence>
<dbReference type="Gene3D" id="1.20.5.3310">
    <property type="match status" value="1"/>
</dbReference>
<dbReference type="GO" id="GO:0016020">
    <property type="term" value="C:membrane"/>
    <property type="evidence" value="ECO:0007669"/>
    <property type="project" value="UniProtKB-ARBA"/>
</dbReference>
<gene>
    <name evidence="10" type="ORF">ENM66_00600</name>
</gene>
<dbReference type="PANTHER" id="PTHR42982">
    <property type="entry name" value="SEC-INDEPENDENT PROTEIN TRANSLOCASE PROTEIN TATA"/>
    <property type="match status" value="1"/>
</dbReference>
<reference evidence="10" key="1">
    <citation type="journal article" date="2020" name="mSystems">
        <title>Genome- and Community-Level Interaction Insights into Carbon Utilization and Element Cycling Functions of Hydrothermarchaeota in Hydrothermal Sediment.</title>
        <authorList>
            <person name="Zhou Z."/>
            <person name="Liu Y."/>
            <person name="Xu W."/>
            <person name="Pan J."/>
            <person name="Luo Z.H."/>
            <person name="Li M."/>
        </authorList>
    </citation>
    <scope>NUCLEOTIDE SEQUENCE [LARGE SCALE GENOMIC DNA]</scope>
    <source>
        <strain evidence="10">SpSt-1105</strain>
    </source>
</reference>
<evidence type="ECO:0000256" key="2">
    <source>
        <dbReference type="ARBA" id="ARBA00022448"/>
    </source>
</evidence>
<evidence type="ECO:0000256" key="6">
    <source>
        <dbReference type="ARBA" id="ARBA00023010"/>
    </source>
</evidence>
<evidence type="ECO:0000256" key="3">
    <source>
        <dbReference type="ARBA" id="ARBA00022692"/>
    </source>
</evidence>
<keyword evidence="6" id="KW-0811">Translocation</keyword>
<organism evidence="10">
    <name type="scientific">Ignisphaera aggregans</name>
    <dbReference type="NCBI Taxonomy" id="334771"/>
    <lineage>
        <taxon>Archaea</taxon>
        <taxon>Thermoproteota</taxon>
        <taxon>Thermoprotei</taxon>
        <taxon>Desulfurococcales</taxon>
        <taxon>Desulfurococcaceae</taxon>
        <taxon>Ignisphaera</taxon>
    </lineage>
</organism>
<keyword evidence="7 9" id="KW-0472">Membrane</keyword>
<feature type="region of interest" description="Disordered" evidence="8">
    <location>
        <begin position="56"/>
        <end position="80"/>
    </location>
</feature>
<dbReference type="AlphaFoldDB" id="A0A7J3Z5B6"/>
<evidence type="ECO:0000256" key="5">
    <source>
        <dbReference type="ARBA" id="ARBA00022989"/>
    </source>
</evidence>
<comment type="caution">
    <text evidence="10">The sequence shown here is derived from an EMBL/GenBank/DDBJ whole genome shotgun (WGS) entry which is preliminary data.</text>
</comment>
<evidence type="ECO:0000256" key="1">
    <source>
        <dbReference type="ARBA" id="ARBA00004167"/>
    </source>
</evidence>
<dbReference type="Pfam" id="PF02416">
    <property type="entry name" value="TatA_B_E"/>
    <property type="match status" value="1"/>
</dbReference>
<keyword evidence="3 9" id="KW-0812">Transmembrane</keyword>
<evidence type="ECO:0000256" key="9">
    <source>
        <dbReference type="SAM" id="Phobius"/>
    </source>
</evidence>
<feature type="transmembrane region" description="Helical" evidence="9">
    <location>
        <begin position="6"/>
        <end position="28"/>
    </location>
</feature>
<evidence type="ECO:0000313" key="10">
    <source>
        <dbReference type="EMBL" id="HHQ49841.1"/>
    </source>
</evidence>
<accession>A0A7J3Z5B6</accession>
<dbReference type="PANTHER" id="PTHR42982:SF1">
    <property type="entry name" value="SEC-INDEPENDENT PROTEIN TRANSLOCASE PROTEIN TATA"/>
    <property type="match status" value="1"/>
</dbReference>
<keyword evidence="4" id="KW-0653">Protein transport</keyword>
<sequence>MALLYIRQVIGFWEVAFLIILIVLILVIPSKLPQILKDLGRAIREFRKALQETEEAASEVKKSLSPEESKEEEGKGSKEE</sequence>
<dbReference type="InterPro" id="IPR003369">
    <property type="entry name" value="TatA/B/E"/>
</dbReference>
<keyword evidence="5 9" id="KW-1133">Transmembrane helix</keyword>
<evidence type="ECO:0000256" key="4">
    <source>
        <dbReference type="ARBA" id="ARBA00022927"/>
    </source>
</evidence>
<dbReference type="GO" id="GO:0015031">
    <property type="term" value="P:protein transport"/>
    <property type="evidence" value="ECO:0007669"/>
    <property type="project" value="UniProtKB-KW"/>
</dbReference>
<feature type="compositionally biased region" description="Basic and acidic residues" evidence="8">
    <location>
        <begin position="58"/>
        <end position="80"/>
    </location>
</feature>